<organism evidence="2">
    <name type="scientific">Octopus bimaculoides</name>
    <name type="common">California two-spotted octopus</name>
    <dbReference type="NCBI Taxonomy" id="37653"/>
    <lineage>
        <taxon>Eukaryota</taxon>
        <taxon>Metazoa</taxon>
        <taxon>Spiralia</taxon>
        <taxon>Lophotrochozoa</taxon>
        <taxon>Mollusca</taxon>
        <taxon>Cephalopoda</taxon>
        <taxon>Coleoidea</taxon>
        <taxon>Octopodiformes</taxon>
        <taxon>Octopoda</taxon>
        <taxon>Incirrata</taxon>
        <taxon>Octopodidae</taxon>
        <taxon>Octopus</taxon>
    </lineage>
</organism>
<feature type="chain" id="PRO_5005583165" evidence="1">
    <location>
        <begin position="19"/>
        <end position="50"/>
    </location>
</feature>
<evidence type="ECO:0000256" key="1">
    <source>
        <dbReference type="SAM" id="SignalP"/>
    </source>
</evidence>
<name>A0A0L8GNG6_OCTBM</name>
<feature type="signal peptide" evidence="1">
    <location>
        <begin position="1"/>
        <end position="18"/>
    </location>
</feature>
<evidence type="ECO:0000313" key="2">
    <source>
        <dbReference type="EMBL" id="KOF78180.1"/>
    </source>
</evidence>
<proteinExistence type="predicted"/>
<accession>A0A0L8GNG6</accession>
<keyword evidence="1" id="KW-0732">Signal</keyword>
<dbReference type="AlphaFoldDB" id="A0A0L8GNG6"/>
<gene>
    <name evidence="2" type="ORF">OCBIM_22031194mg</name>
</gene>
<dbReference type="EMBL" id="KQ421196">
    <property type="protein sequence ID" value="KOF78180.1"/>
    <property type="molecule type" value="Genomic_DNA"/>
</dbReference>
<reference evidence="2" key="1">
    <citation type="submission" date="2015-07" db="EMBL/GenBank/DDBJ databases">
        <title>MeaNS - Measles Nucleotide Surveillance Program.</title>
        <authorList>
            <person name="Tran T."/>
            <person name="Druce J."/>
        </authorList>
    </citation>
    <scope>NUCLEOTIDE SEQUENCE</scope>
    <source>
        <strain evidence="2">UCB-OBI-ISO-001</strain>
        <tissue evidence="2">Gonad</tissue>
    </source>
</reference>
<protein>
    <submittedName>
        <fullName evidence="2">Uncharacterized protein</fullName>
    </submittedName>
</protein>
<sequence>MLFLRSLLHSVLRSLLHSAQNTSSILPRNHIPAVLISFCPCLCSRSHIHI</sequence>